<comment type="pathway">
    <text evidence="3 7">Carbohydrate degradation; pentose phosphate pathway; D-ribulose 5-phosphate from D-glucose 6-phosphate (oxidative stage): step 2/3.</text>
</comment>
<evidence type="ECO:0000256" key="3">
    <source>
        <dbReference type="ARBA" id="ARBA00004961"/>
    </source>
</evidence>
<dbReference type="PANTHER" id="PTHR11054:SF0">
    <property type="entry name" value="6-PHOSPHOGLUCONOLACTONASE"/>
    <property type="match status" value="1"/>
</dbReference>
<feature type="domain" description="Glucosamine/galactosamine-6-phosphate isomerase" evidence="8">
    <location>
        <begin position="8"/>
        <end position="218"/>
    </location>
</feature>
<dbReference type="KEGG" id="rsu:NHU_01459"/>
<dbReference type="InterPro" id="IPR037171">
    <property type="entry name" value="NagB/RpiA_transferase-like"/>
</dbReference>
<organism evidence="9 10">
    <name type="scientific">Rhodovulum sulfidophilum</name>
    <name type="common">Rhodobacter sulfidophilus</name>
    <dbReference type="NCBI Taxonomy" id="35806"/>
    <lineage>
        <taxon>Bacteria</taxon>
        <taxon>Pseudomonadati</taxon>
        <taxon>Pseudomonadota</taxon>
        <taxon>Alphaproteobacteria</taxon>
        <taxon>Rhodobacterales</taxon>
        <taxon>Paracoccaceae</taxon>
        <taxon>Rhodovulum</taxon>
    </lineage>
</organism>
<dbReference type="InterPro" id="IPR005900">
    <property type="entry name" value="6-phosphogluconolactonase_DevB"/>
</dbReference>
<dbReference type="InterPro" id="IPR006148">
    <property type="entry name" value="Glc/Gal-6P_isomerase"/>
</dbReference>
<dbReference type="GO" id="GO:0017057">
    <property type="term" value="F:6-phosphogluconolactonase activity"/>
    <property type="evidence" value="ECO:0007669"/>
    <property type="project" value="UniProtKB-UniRule"/>
</dbReference>
<dbReference type="GO" id="GO:0006098">
    <property type="term" value="P:pentose-phosphate shunt"/>
    <property type="evidence" value="ECO:0007669"/>
    <property type="project" value="UniProtKB-UniPathway"/>
</dbReference>
<reference evidence="9 10" key="1">
    <citation type="submission" date="2015-02" db="EMBL/GenBank/DDBJ databases">
        <title>Genome sequene of Rhodovulum sulfidophilum DSM 2351.</title>
        <authorList>
            <person name="Nagao N."/>
        </authorList>
    </citation>
    <scope>NUCLEOTIDE SEQUENCE [LARGE SCALE GENOMIC DNA]</scope>
    <source>
        <strain evidence="9 10">DSM 2351</strain>
    </source>
</reference>
<evidence type="ECO:0000313" key="9">
    <source>
        <dbReference type="EMBL" id="BAQ68617.1"/>
    </source>
</evidence>
<dbReference type="EMBL" id="AP014800">
    <property type="protein sequence ID" value="BAQ68617.1"/>
    <property type="molecule type" value="Genomic_DNA"/>
</dbReference>
<name>A0A0D6B0H2_RHOSU</name>
<comment type="catalytic activity">
    <reaction evidence="1 7">
        <text>6-phospho-D-glucono-1,5-lactone + H2O = 6-phospho-D-gluconate + H(+)</text>
        <dbReference type="Rhea" id="RHEA:12556"/>
        <dbReference type="ChEBI" id="CHEBI:15377"/>
        <dbReference type="ChEBI" id="CHEBI:15378"/>
        <dbReference type="ChEBI" id="CHEBI:57955"/>
        <dbReference type="ChEBI" id="CHEBI:58759"/>
        <dbReference type="EC" id="3.1.1.31"/>
    </reaction>
</comment>
<comment type="similarity">
    <text evidence="4 7">Belongs to the glucosamine/galactosamine-6-phosphate isomerase family. 6-phosphogluconolactonase subfamily.</text>
</comment>
<dbReference type="AlphaFoldDB" id="A0A0D6B0H2"/>
<dbReference type="CDD" id="cd01400">
    <property type="entry name" value="6PGL"/>
    <property type="match status" value="1"/>
</dbReference>
<dbReference type="eggNOG" id="COG0363">
    <property type="taxonomic scope" value="Bacteria"/>
</dbReference>
<comment type="function">
    <text evidence="2 7">Hydrolysis of 6-phosphogluconolactone to 6-phosphogluconate.</text>
</comment>
<keyword evidence="7" id="KW-0378">Hydrolase</keyword>
<accession>A0A0D6B0H2</accession>
<dbReference type="NCBIfam" id="TIGR01198">
    <property type="entry name" value="pgl"/>
    <property type="match status" value="1"/>
</dbReference>
<proteinExistence type="inferred from homology"/>
<evidence type="ECO:0000256" key="6">
    <source>
        <dbReference type="ARBA" id="ARBA00020337"/>
    </source>
</evidence>
<dbReference type="Gene3D" id="3.40.50.1360">
    <property type="match status" value="1"/>
</dbReference>
<dbReference type="PATRIC" id="fig|35806.4.peg.1505"/>
<evidence type="ECO:0000256" key="7">
    <source>
        <dbReference type="RuleBase" id="RU365095"/>
    </source>
</evidence>
<dbReference type="UniPathway" id="UPA00115">
    <property type="reaction ID" value="UER00409"/>
</dbReference>
<dbReference type="Proteomes" id="UP000064912">
    <property type="component" value="Chromosome"/>
</dbReference>
<dbReference type="Pfam" id="PF01182">
    <property type="entry name" value="Glucosamine_iso"/>
    <property type="match status" value="1"/>
</dbReference>
<evidence type="ECO:0000313" key="10">
    <source>
        <dbReference type="Proteomes" id="UP000064912"/>
    </source>
</evidence>
<evidence type="ECO:0000256" key="4">
    <source>
        <dbReference type="ARBA" id="ARBA00010662"/>
    </source>
</evidence>
<gene>
    <name evidence="7 9" type="primary">pgl</name>
    <name evidence="9" type="ORF">NHU_01459</name>
</gene>
<dbReference type="EC" id="3.1.1.31" evidence="5 7"/>
<protein>
    <recommendedName>
        <fullName evidence="6 7">6-phosphogluconolactonase</fullName>
        <shortName evidence="7">6PGL</shortName>
        <ecNumber evidence="5 7">3.1.1.31</ecNumber>
    </recommendedName>
</protein>
<dbReference type="InterPro" id="IPR039104">
    <property type="entry name" value="6PGL"/>
</dbReference>
<evidence type="ECO:0000256" key="5">
    <source>
        <dbReference type="ARBA" id="ARBA00013198"/>
    </source>
</evidence>
<dbReference type="PANTHER" id="PTHR11054">
    <property type="entry name" value="6-PHOSPHOGLUCONOLACTONASE"/>
    <property type="match status" value="1"/>
</dbReference>
<sequence length="220" mass="23482">MKLHTYPDLEMMMIALANVLAGELNNALFHEDRVTIALPGGTTPGPLYDDLCASSLDWARVRVMPTDERLVAPDHPRSNEGMIRARLLTGKAAEARFVGLRPGADGMDGLTTRVRRALPLNVLVLGMGEDMHTASLFPGAPELDAALSPEAPPVMQITPPGQPEPRISLTAPVLQGALSTHILITGSAKRAALEQAADLADPHLAPVCTVLKDATVHWTE</sequence>
<evidence type="ECO:0000259" key="8">
    <source>
        <dbReference type="Pfam" id="PF01182"/>
    </source>
</evidence>
<evidence type="ECO:0000256" key="2">
    <source>
        <dbReference type="ARBA" id="ARBA00002681"/>
    </source>
</evidence>
<evidence type="ECO:0000256" key="1">
    <source>
        <dbReference type="ARBA" id="ARBA00000832"/>
    </source>
</evidence>
<dbReference type="GO" id="GO:0005975">
    <property type="term" value="P:carbohydrate metabolic process"/>
    <property type="evidence" value="ECO:0007669"/>
    <property type="project" value="UniProtKB-UniRule"/>
</dbReference>
<dbReference type="SUPFAM" id="SSF100950">
    <property type="entry name" value="NagB/RpiA/CoA transferase-like"/>
    <property type="match status" value="1"/>
</dbReference>